<proteinExistence type="predicted"/>
<organism evidence="8">
    <name type="scientific">Caenorhabditis remanei</name>
    <name type="common">Caenorhabditis vulgaris</name>
    <dbReference type="NCBI Taxonomy" id="31234"/>
    <lineage>
        <taxon>Eukaryota</taxon>
        <taxon>Metazoa</taxon>
        <taxon>Ecdysozoa</taxon>
        <taxon>Nematoda</taxon>
        <taxon>Chromadorea</taxon>
        <taxon>Rhabditida</taxon>
        <taxon>Rhabditina</taxon>
        <taxon>Rhabditomorpha</taxon>
        <taxon>Rhabditoidea</taxon>
        <taxon>Rhabditidae</taxon>
        <taxon>Peloderinae</taxon>
        <taxon>Caenorhabditis</taxon>
    </lineage>
</organism>
<evidence type="ECO:0000256" key="1">
    <source>
        <dbReference type="ARBA" id="ARBA00004127"/>
    </source>
</evidence>
<keyword evidence="8" id="KW-1185">Reference proteome</keyword>
<feature type="transmembrane region" description="Helical" evidence="6">
    <location>
        <begin position="72"/>
        <end position="94"/>
    </location>
</feature>
<dbReference type="Proteomes" id="UP000008281">
    <property type="component" value="Unassembled WGS sequence"/>
</dbReference>
<keyword evidence="2 6" id="KW-0812">Transmembrane</keyword>
<dbReference type="FunCoup" id="E3LCB5">
    <property type="interactions" value="17"/>
</dbReference>
<evidence type="ECO:0000313" key="8">
    <source>
        <dbReference type="Proteomes" id="UP000008281"/>
    </source>
</evidence>
<dbReference type="EMBL" id="DS268407">
    <property type="protein sequence ID" value="EFO82709.1"/>
    <property type="molecule type" value="Genomic_DNA"/>
</dbReference>
<comment type="subcellular location">
    <subcellularLocation>
        <location evidence="1">Endomembrane system</location>
        <topology evidence="1">Multi-pass membrane protein</topology>
    </subcellularLocation>
</comment>
<sequence>MRGVSGEYFDDFYPDFHMAATANRVPFDQNDRKYKCLCGQLHIKKGARIVAILVNVLTAINIIFSFTRSSTVLVYTCMSTAFSIVIFGSLLYGVWKEKRLYLYPYLFFQIISIAISIIILFAFLISIAVGASMVVDLARNVGNVDTTSESEKLDADLAVFTVLFILFLCIGGLIQAYFVEIISIAISIIILFAFLISIAVGASMVVDLARNVGNVDTTSESEKLDADLAVFTVLFILFLCIGGLIQAYFVEVIYSFHNFLKDRENSFSFNFESYSNSAFGSEATPTPPPTYPETQVSVS</sequence>
<evidence type="ECO:0000256" key="4">
    <source>
        <dbReference type="ARBA" id="ARBA00023136"/>
    </source>
</evidence>
<keyword evidence="3 6" id="KW-1133">Transmembrane helix</keyword>
<feature type="region of interest" description="Disordered" evidence="5">
    <location>
        <begin position="278"/>
        <end position="299"/>
    </location>
</feature>
<feature type="transmembrane region" description="Helical" evidence="6">
    <location>
        <begin position="106"/>
        <end position="135"/>
    </location>
</feature>
<evidence type="ECO:0000256" key="2">
    <source>
        <dbReference type="ARBA" id="ARBA00022692"/>
    </source>
</evidence>
<reference evidence="7" key="1">
    <citation type="submission" date="2007-07" db="EMBL/GenBank/DDBJ databases">
        <title>PCAP assembly of the Caenorhabditis remanei genome.</title>
        <authorList>
            <consortium name="The Caenorhabditis remanei Sequencing Consortium"/>
            <person name="Wilson R.K."/>
        </authorList>
    </citation>
    <scope>NUCLEOTIDE SEQUENCE [LARGE SCALE GENOMIC DNA]</scope>
    <source>
        <strain evidence="7">PB4641</strain>
    </source>
</reference>
<dbReference type="GO" id="GO:0012505">
    <property type="term" value="C:endomembrane system"/>
    <property type="evidence" value="ECO:0007669"/>
    <property type="project" value="UniProtKB-SubCell"/>
</dbReference>
<protein>
    <submittedName>
        <fullName evidence="7">Uncharacterized protein</fullName>
    </submittedName>
</protein>
<feature type="transmembrane region" description="Helical" evidence="6">
    <location>
        <begin position="49"/>
        <end position="66"/>
    </location>
</feature>
<dbReference type="PANTHER" id="PTHR12479">
    <property type="entry name" value="LYSOSOMAL-ASSOCIATED TRANSMEMBRANE PROTEIN"/>
    <property type="match status" value="1"/>
</dbReference>
<dbReference type="GO" id="GO:0005765">
    <property type="term" value="C:lysosomal membrane"/>
    <property type="evidence" value="ECO:0007669"/>
    <property type="project" value="TreeGrafter"/>
</dbReference>
<feature type="transmembrane region" description="Helical" evidence="6">
    <location>
        <begin position="181"/>
        <end position="208"/>
    </location>
</feature>
<evidence type="ECO:0000256" key="5">
    <source>
        <dbReference type="SAM" id="MobiDB-lite"/>
    </source>
</evidence>
<dbReference type="OrthoDB" id="5792724at2759"/>
<name>E3LCB5_CAERE</name>
<evidence type="ECO:0000313" key="7">
    <source>
        <dbReference type="EMBL" id="EFO82709.1"/>
    </source>
</evidence>
<keyword evidence="4 6" id="KW-0472">Membrane</keyword>
<dbReference type="eggNOG" id="ENOG502S9K8">
    <property type="taxonomic scope" value="Eukaryota"/>
</dbReference>
<gene>
    <name evidence="7" type="ORF">CRE_00014</name>
</gene>
<feature type="transmembrane region" description="Helical" evidence="6">
    <location>
        <begin position="228"/>
        <end position="254"/>
    </location>
</feature>
<dbReference type="HOGENOM" id="CLU_1138888_0_0_1"/>
<feature type="transmembrane region" description="Helical" evidence="6">
    <location>
        <begin position="155"/>
        <end position="174"/>
    </location>
</feature>
<evidence type="ECO:0000256" key="3">
    <source>
        <dbReference type="ARBA" id="ARBA00022989"/>
    </source>
</evidence>
<dbReference type="InParanoid" id="E3LCB5"/>
<dbReference type="AlphaFoldDB" id="E3LCB5"/>
<accession>E3LCB5</accession>
<dbReference type="PANTHER" id="PTHR12479:SF10">
    <property type="entry name" value="LYSOSOMAL-ASSOCIATED TRANSMEMBRANE PROTEIN"/>
    <property type="match status" value="1"/>
</dbReference>
<dbReference type="InterPro" id="IPR051115">
    <property type="entry name" value="LAPTM_transporter"/>
</dbReference>
<evidence type="ECO:0000256" key="6">
    <source>
        <dbReference type="SAM" id="Phobius"/>
    </source>
</evidence>